<dbReference type="InterPro" id="IPR008927">
    <property type="entry name" value="6-PGluconate_DH-like_C_sf"/>
</dbReference>
<dbReference type="Pfam" id="PF20463">
    <property type="entry name" value="PDH_C"/>
    <property type="match status" value="1"/>
</dbReference>
<gene>
    <name evidence="4" type="ORF">QJ043_02140</name>
</gene>
<keyword evidence="5" id="KW-1185">Reference proteome</keyword>
<protein>
    <submittedName>
        <fullName evidence="4">Prephenate dehydrogenase/arogenate dehydrogenase family protein</fullName>
    </submittedName>
</protein>
<comment type="caution">
    <text evidence="4">The sequence shown here is derived from an EMBL/GenBank/DDBJ whole genome shotgun (WGS) entry which is preliminary data.</text>
</comment>
<keyword evidence="2" id="KW-0560">Oxidoreductase</keyword>
<dbReference type="PROSITE" id="PS51176">
    <property type="entry name" value="PDH_ADH"/>
    <property type="match status" value="1"/>
</dbReference>
<dbReference type="SUPFAM" id="SSF48179">
    <property type="entry name" value="6-phosphogluconate dehydrogenase C-terminal domain-like"/>
    <property type="match status" value="1"/>
</dbReference>
<feature type="domain" description="Prephenate/arogenate dehydrogenase" evidence="3">
    <location>
        <begin position="20"/>
        <end position="304"/>
    </location>
</feature>
<dbReference type="SUPFAM" id="SSF51735">
    <property type="entry name" value="NAD(P)-binding Rossmann-fold domains"/>
    <property type="match status" value="1"/>
</dbReference>
<dbReference type="Proteomes" id="UP001431693">
    <property type="component" value="Unassembled WGS sequence"/>
</dbReference>
<dbReference type="PANTHER" id="PTHR21363:SF0">
    <property type="entry name" value="PREPHENATE DEHYDROGENASE [NADP(+)]"/>
    <property type="match status" value="1"/>
</dbReference>
<evidence type="ECO:0000313" key="4">
    <source>
        <dbReference type="EMBL" id="MDJ1128882.1"/>
    </source>
</evidence>
<comment type="similarity">
    <text evidence="1">Belongs to the prephenate/arogenate dehydrogenase family.</text>
</comment>
<dbReference type="InterPro" id="IPR003099">
    <property type="entry name" value="Prephen_DH"/>
</dbReference>
<dbReference type="Gene3D" id="1.10.3660.10">
    <property type="entry name" value="6-phosphogluconate dehydrogenase C-terminal like domain"/>
    <property type="match status" value="1"/>
</dbReference>
<organism evidence="4 5">
    <name type="scientific">Kribbibacterium absianum</name>
    <dbReference type="NCBI Taxonomy" id="3044210"/>
    <lineage>
        <taxon>Bacteria</taxon>
        <taxon>Bacillati</taxon>
        <taxon>Actinomycetota</taxon>
        <taxon>Coriobacteriia</taxon>
        <taxon>Coriobacteriales</taxon>
        <taxon>Kribbibacteriaceae</taxon>
        <taxon>Kribbibacterium</taxon>
    </lineage>
</organism>
<dbReference type="EMBL" id="JASJEX010000001">
    <property type="protein sequence ID" value="MDJ1128882.1"/>
    <property type="molecule type" value="Genomic_DNA"/>
</dbReference>
<sequence length="304" mass="33443">MSAAGAPAGRTPETATCIPGRIGVVGLGLIGGSFARAWHEAGFEVFAWNRTRDILDLARIDVVDGELTDDVLPTCELVVLTTYPEHSVQWLRDRAHLVSPGALVIDACGVKRTVCDQCWEIAAGRPWTFVGAHPMAGTQHSGYARSRADMFQGAPMVLCPSPDLKDLDRLELLSRLVGLLRPVGFGRFSVTTPEEHDRLIAHTSQLAHVVSNAYVKSPAAQEHRGYSAGSWRDLTRVADLNAPMWTELFLENRDNLVAELELVIGHLSEYRDALQDADAERLERLLQEGTDLKRRADLPHPKEA</sequence>
<dbReference type="InterPro" id="IPR036291">
    <property type="entry name" value="NAD(P)-bd_dom_sf"/>
</dbReference>
<evidence type="ECO:0000313" key="5">
    <source>
        <dbReference type="Proteomes" id="UP001431693"/>
    </source>
</evidence>
<dbReference type="PANTHER" id="PTHR21363">
    <property type="entry name" value="PREPHENATE DEHYDROGENASE"/>
    <property type="match status" value="1"/>
</dbReference>
<evidence type="ECO:0000259" key="3">
    <source>
        <dbReference type="PROSITE" id="PS51176"/>
    </source>
</evidence>
<dbReference type="Gene3D" id="3.40.50.720">
    <property type="entry name" value="NAD(P)-binding Rossmann-like Domain"/>
    <property type="match status" value="1"/>
</dbReference>
<dbReference type="InterPro" id="IPR046826">
    <property type="entry name" value="PDH_N"/>
</dbReference>
<dbReference type="InterPro" id="IPR050812">
    <property type="entry name" value="Preph/Arog_dehydrog"/>
</dbReference>
<evidence type="ECO:0000256" key="1">
    <source>
        <dbReference type="ARBA" id="ARBA00007964"/>
    </source>
</evidence>
<reference evidence="4" key="1">
    <citation type="submission" date="2023-05" db="EMBL/GenBank/DDBJ databases">
        <title>[olsenella] sp. nov., isolated from a pig farm feces dump.</title>
        <authorList>
            <person name="Chang Y.-H."/>
        </authorList>
    </citation>
    <scope>NUCLEOTIDE SEQUENCE</scope>
    <source>
        <strain evidence="4">YH-ols2217</strain>
    </source>
</reference>
<dbReference type="RefSeq" id="WP_283712521.1">
    <property type="nucleotide sequence ID" value="NZ_JASJEW010000001.1"/>
</dbReference>
<name>A0ABT6ZIK2_9ACTN</name>
<dbReference type="InterPro" id="IPR046825">
    <property type="entry name" value="PDH_C"/>
</dbReference>
<evidence type="ECO:0000256" key="2">
    <source>
        <dbReference type="ARBA" id="ARBA00023002"/>
    </source>
</evidence>
<proteinExistence type="inferred from homology"/>
<accession>A0ABT6ZIK2</accession>
<dbReference type="Pfam" id="PF02153">
    <property type="entry name" value="PDH_N"/>
    <property type="match status" value="1"/>
</dbReference>